<dbReference type="Pfam" id="PF04893">
    <property type="entry name" value="Yip1"/>
    <property type="match status" value="1"/>
</dbReference>
<evidence type="ECO:0000256" key="5">
    <source>
        <dbReference type="SAM" id="Phobius"/>
    </source>
</evidence>
<evidence type="ECO:0000256" key="1">
    <source>
        <dbReference type="ARBA" id="ARBA00004141"/>
    </source>
</evidence>
<sequence length="206" mass="21388">MPPTRSPGPDVQGIIQRAKDILVKPREAWAVIDTEPATTQSIYVPYVLILAAIGPLAELIGGQVFGDSFLNITYRPPIGGAIASAVLSYALTLASVYVVALVIDGLAPTFGGQKNPVQALKVSAYSATASWLAGIFSLIPALEILGIVGLYSLYLIYVGLPIVMKAPQEKALAYTAVVVLVAVALFIVIGIIVAGLTAPSLMGASL</sequence>
<organism evidence="7 8">
    <name type="scientific">Sphingopyxis macrogoltabida</name>
    <name type="common">Sphingomonas macrogoltabidus</name>
    <dbReference type="NCBI Taxonomy" id="33050"/>
    <lineage>
        <taxon>Bacteria</taxon>
        <taxon>Pseudomonadati</taxon>
        <taxon>Pseudomonadota</taxon>
        <taxon>Alphaproteobacteria</taxon>
        <taxon>Sphingomonadales</taxon>
        <taxon>Sphingomonadaceae</taxon>
        <taxon>Sphingopyxis</taxon>
    </lineage>
</organism>
<dbReference type="GO" id="GO:0016020">
    <property type="term" value="C:membrane"/>
    <property type="evidence" value="ECO:0007669"/>
    <property type="project" value="UniProtKB-SubCell"/>
</dbReference>
<feature type="transmembrane region" description="Helical" evidence="5">
    <location>
        <begin position="172"/>
        <end position="196"/>
    </location>
</feature>
<evidence type="ECO:0000313" key="8">
    <source>
        <dbReference type="Proteomes" id="UP000248597"/>
    </source>
</evidence>
<dbReference type="InterPro" id="IPR006977">
    <property type="entry name" value="Yip1_dom"/>
</dbReference>
<evidence type="ECO:0000256" key="3">
    <source>
        <dbReference type="ARBA" id="ARBA00022989"/>
    </source>
</evidence>
<name>A0A2W5L1W2_SPHMC</name>
<keyword evidence="3 5" id="KW-1133">Transmembrane helix</keyword>
<dbReference type="AlphaFoldDB" id="A0A2W5L1W2"/>
<comment type="subcellular location">
    <subcellularLocation>
        <location evidence="1">Membrane</location>
        <topology evidence="1">Multi-pass membrane protein</topology>
    </subcellularLocation>
</comment>
<dbReference type="Proteomes" id="UP000248597">
    <property type="component" value="Unassembled WGS sequence"/>
</dbReference>
<evidence type="ECO:0000256" key="2">
    <source>
        <dbReference type="ARBA" id="ARBA00022692"/>
    </source>
</evidence>
<evidence type="ECO:0000313" key="7">
    <source>
        <dbReference type="EMBL" id="PZQ23302.1"/>
    </source>
</evidence>
<evidence type="ECO:0000256" key="4">
    <source>
        <dbReference type="ARBA" id="ARBA00023136"/>
    </source>
</evidence>
<gene>
    <name evidence="7" type="ORF">DI569_05305</name>
</gene>
<feature type="transmembrane region" description="Helical" evidence="5">
    <location>
        <begin position="43"/>
        <end position="66"/>
    </location>
</feature>
<reference evidence="7 8" key="1">
    <citation type="submission" date="2017-08" db="EMBL/GenBank/DDBJ databases">
        <title>Infants hospitalized years apart are colonized by the same room-sourced microbial strains.</title>
        <authorList>
            <person name="Brooks B."/>
            <person name="Olm M.R."/>
            <person name="Firek B.A."/>
            <person name="Baker R."/>
            <person name="Thomas B.C."/>
            <person name="Morowitz M.J."/>
            <person name="Banfield J.F."/>
        </authorList>
    </citation>
    <scope>NUCLEOTIDE SEQUENCE [LARGE SCALE GENOMIC DNA]</scope>
    <source>
        <strain evidence="7">S2_005_003_R2_47</strain>
    </source>
</reference>
<accession>A0A2W5L1W2</accession>
<keyword evidence="2 5" id="KW-0812">Transmembrane</keyword>
<proteinExistence type="predicted"/>
<dbReference type="EMBL" id="QFPJ01000008">
    <property type="protein sequence ID" value="PZQ23302.1"/>
    <property type="molecule type" value="Genomic_DNA"/>
</dbReference>
<keyword evidence="4 5" id="KW-0472">Membrane</keyword>
<feature type="domain" description="Yip1" evidence="6">
    <location>
        <begin position="20"/>
        <end position="189"/>
    </location>
</feature>
<protein>
    <submittedName>
        <fullName evidence="7">YIP1 family protein</fullName>
    </submittedName>
</protein>
<feature type="transmembrane region" description="Helical" evidence="5">
    <location>
        <begin position="131"/>
        <end position="160"/>
    </location>
</feature>
<evidence type="ECO:0000259" key="6">
    <source>
        <dbReference type="Pfam" id="PF04893"/>
    </source>
</evidence>
<feature type="transmembrane region" description="Helical" evidence="5">
    <location>
        <begin position="78"/>
        <end position="103"/>
    </location>
</feature>
<comment type="caution">
    <text evidence="7">The sequence shown here is derived from an EMBL/GenBank/DDBJ whole genome shotgun (WGS) entry which is preliminary data.</text>
</comment>